<organism evidence="23 24">
    <name type="scientific">Coilia grayii</name>
    <name type="common">Gray's grenadier anchovy</name>
    <dbReference type="NCBI Taxonomy" id="363190"/>
    <lineage>
        <taxon>Eukaryota</taxon>
        <taxon>Metazoa</taxon>
        <taxon>Chordata</taxon>
        <taxon>Craniata</taxon>
        <taxon>Vertebrata</taxon>
        <taxon>Euteleostomi</taxon>
        <taxon>Actinopterygii</taxon>
        <taxon>Neopterygii</taxon>
        <taxon>Teleostei</taxon>
        <taxon>Clupei</taxon>
        <taxon>Clupeiformes</taxon>
        <taxon>Clupeoidei</taxon>
        <taxon>Engraulidae</taxon>
        <taxon>Coilinae</taxon>
        <taxon>Coilia</taxon>
    </lineage>
</organism>
<dbReference type="PRINTS" id="PR00109">
    <property type="entry name" value="TYRKINASE"/>
</dbReference>
<feature type="domain" description="Protein kinase" evidence="22">
    <location>
        <begin position="240"/>
        <end position="493"/>
    </location>
</feature>
<comment type="subcellular location">
    <subcellularLocation>
        <location evidence="1">Cell membrane</location>
        <topology evidence="1">Lipid-anchor</topology>
        <orientation evidence="1">Cytoplasmic side</orientation>
    </subcellularLocation>
    <subcellularLocation>
        <location evidence="2">Cytoplasm</location>
        <location evidence="2">Cytosol</location>
    </subcellularLocation>
</comment>
<evidence type="ECO:0000256" key="9">
    <source>
        <dbReference type="ARBA" id="ARBA00022777"/>
    </source>
</evidence>
<dbReference type="SUPFAM" id="SSF50044">
    <property type="entry name" value="SH3-domain"/>
    <property type="match status" value="1"/>
</dbReference>
<evidence type="ECO:0000256" key="17">
    <source>
        <dbReference type="PROSITE-ProRule" id="PRU00192"/>
    </source>
</evidence>
<dbReference type="PROSITE" id="PS00109">
    <property type="entry name" value="PROTEIN_KINASE_TYR"/>
    <property type="match status" value="1"/>
</dbReference>
<evidence type="ECO:0000256" key="15">
    <source>
        <dbReference type="ARBA" id="ARBA00051245"/>
    </source>
</evidence>
<keyword evidence="16" id="KW-0727">SH2 domain</keyword>
<dbReference type="Pfam" id="PF07714">
    <property type="entry name" value="PK_Tyr_Ser-Thr"/>
    <property type="match status" value="1"/>
</dbReference>
<keyword evidence="5" id="KW-0597">Phosphoprotein</keyword>
<keyword evidence="3 17" id="KW-0728">SH3 domain</keyword>
<feature type="domain" description="SH2" evidence="20">
    <location>
        <begin position="122"/>
        <end position="219"/>
    </location>
</feature>
<dbReference type="InterPro" id="IPR000719">
    <property type="entry name" value="Prot_kinase_dom"/>
</dbReference>
<dbReference type="SMART" id="SM00252">
    <property type="entry name" value="SH2"/>
    <property type="match status" value="1"/>
</dbReference>
<dbReference type="PROSITE" id="PS50011">
    <property type="entry name" value="PROTEIN_KINASE_DOM"/>
    <property type="match status" value="1"/>
</dbReference>
<keyword evidence="6 19" id="KW-0808">Transferase</keyword>
<evidence type="ECO:0000256" key="14">
    <source>
        <dbReference type="ARBA" id="ARBA00023288"/>
    </source>
</evidence>
<dbReference type="PROSITE" id="PS50002">
    <property type="entry name" value="SH3"/>
    <property type="match status" value="1"/>
</dbReference>
<proteinExistence type="inferred from homology"/>
<evidence type="ECO:0000259" key="20">
    <source>
        <dbReference type="PROSITE" id="PS50001"/>
    </source>
</evidence>
<evidence type="ECO:0000256" key="2">
    <source>
        <dbReference type="ARBA" id="ARBA00004514"/>
    </source>
</evidence>
<evidence type="ECO:0000256" key="3">
    <source>
        <dbReference type="ARBA" id="ARBA00022443"/>
    </source>
</evidence>
<evidence type="ECO:0000256" key="12">
    <source>
        <dbReference type="ARBA" id="ARBA00023136"/>
    </source>
</evidence>
<keyword evidence="24" id="KW-1185">Reference proteome</keyword>
<dbReference type="FunFam" id="3.30.200.20:FF:000036">
    <property type="entry name" value="Tyrosine-protein kinase"/>
    <property type="match status" value="1"/>
</dbReference>
<dbReference type="InterPro" id="IPR001452">
    <property type="entry name" value="SH3_domain"/>
</dbReference>
<dbReference type="InterPro" id="IPR035850">
    <property type="entry name" value="Lck_SH2"/>
</dbReference>
<keyword evidence="4" id="KW-1003">Cell membrane</keyword>
<dbReference type="Pfam" id="PF00017">
    <property type="entry name" value="SH2"/>
    <property type="match status" value="1"/>
</dbReference>
<dbReference type="FunFam" id="3.30.505.10:FF:000010">
    <property type="entry name" value="Tyrosine-protein kinase"/>
    <property type="match status" value="1"/>
</dbReference>
<dbReference type="PANTHER" id="PTHR24418">
    <property type="entry name" value="TYROSINE-PROTEIN KINASE"/>
    <property type="match status" value="1"/>
</dbReference>
<evidence type="ECO:0000256" key="5">
    <source>
        <dbReference type="ARBA" id="ARBA00022553"/>
    </source>
</evidence>
<dbReference type="AlphaFoldDB" id="A0ABD1KJ95"/>
<evidence type="ECO:0000256" key="19">
    <source>
        <dbReference type="RuleBase" id="RU362096"/>
    </source>
</evidence>
<dbReference type="PROSITE" id="PS50001">
    <property type="entry name" value="SH2"/>
    <property type="match status" value="1"/>
</dbReference>
<dbReference type="SUPFAM" id="SSF56112">
    <property type="entry name" value="Protein kinase-like (PK-like)"/>
    <property type="match status" value="1"/>
</dbReference>
<comment type="catalytic activity">
    <reaction evidence="15 19">
        <text>L-tyrosyl-[protein] + ATP = O-phospho-L-tyrosyl-[protein] + ADP + H(+)</text>
        <dbReference type="Rhea" id="RHEA:10596"/>
        <dbReference type="Rhea" id="RHEA-COMP:10136"/>
        <dbReference type="Rhea" id="RHEA-COMP:20101"/>
        <dbReference type="ChEBI" id="CHEBI:15378"/>
        <dbReference type="ChEBI" id="CHEBI:30616"/>
        <dbReference type="ChEBI" id="CHEBI:46858"/>
        <dbReference type="ChEBI" id="CHEBI:61978"/>
        <dbReference type="ChEBI" id="CHEBI:456216"/>
        <dbReference type="EC" id="2.7.10.2"/>
    </reaction>
</comment>
<dbReference type="Pfam" id="PF00018">
    <property type="entry name" value="SH3_1"/>
    <property type="match status" value="1"/>
</dbReference>
<evidence type="ECO:0000313" key="24">
    <source>
        <dbReference type="Proteomes" id="UP001591681"/>
    </source>
</evidence>
<comment type="caution">
    <text evidence="23">The sequence shown here is derived from an EMBL/GenBank/DDBJ whole genome shotgun (WGS) entry which is preliminary data.</text>
</comment>
<keyword evidence="11" id="KW-0832">Ubl conjugation</keyword>
<keyword evidence="8 18" id="KW-0547">Nucleotide-binding</keyword>
<dbReference type="CDD" id="cd10362">
    <property type="entry name" value="SH2_Src_Lck"/>
    <property type="match status" value="1"/>
</dbReference>
<dbReference type="CDD" id="cd05067">
    <property type="entry name" value="PTKc_Lck_Blk"/>
    <property type="match status" value="1"/>
</dbReference>
<dbReference type="SUPFAM" id="SSF55550">
    <property type="entry name" value="SH2 domain"/>
    <property type="match status" value="1"/>
</dbReference>
<evidence type="ECO:0000256" key="6">
    <source>
        <dbReference type="ARBA" id="ARBA00022679"/>
    </source>
</evidence>
<evidence type="ECO:0000256" key="10">
    <source>
        <dbReference type="ARBA" id="ARBA00022840"/>
    </source>
</evidence>
<dbReference type="EC" id="2.7.10.2" evidence="19"/>
<evidence type="ECO:0000256" key="11">
    <source>
        <dbReference type="ARBA" id="ARBA00022843"/>
    </source>
</evidence>
<dbReference type="Gene3D" id="2.30.30.40">
    <property type="entry name" value="SH3 Domains"/>
    <property type="match status" value="1"/>
</dbReference>
<dbReference type="PRINTS" id="PR00452">
    <property type="entry name" value="SH3DOMAIN"/>
</dbReference>
<evidence type="ECO:0000256" key="18">
    <source>
        <dbReference type="PROSITE-ProRule" id="PRU10141"/>
    </source>
</evidence>
<dbReference type="Proteomes" id="UP001591681">
    <property type="component" value="Unassembled WGS sequence"/>
</dbReference>
<evidence type="ECO:0000256" key="7">
    <source>
        <dbReference type="ARBA" id="ARBA00022707"/>
    </source>
</evidence>
<keyword evidence="12" id="KW-0472">Membrane</keyword>
<evidence type="ECO:0000256" key="1">
    <source>
        <dbReference type="ARBA" id="ARBA00004342"/>
    </source>
</evidence>
<dbReference type="InterPro" id="IPR008266">
    <property type="entry name" value="Tyr_kinase_AS"/>
</dbReference>
<dbReference type="SMART" id="SM00326">
    <property type="entry name" value="SH3"/>
    <property type="match status" value="1"/>
</dbReference>
<evidence type="ECO:0000256" key="16">
    <source>
        <dbReference type="PROSITE-ProRule" id="PRU00191"/>
    </source>
</evidence>
<feature type="domain" description="SH3" evidence="21">
    <location>
        <begin position="55"/>
        <end position="116"/>
    </location>
</feature>
<dbReference type="SMART" id="SM00219">
    <property type="entry name" value="TyrKc"/>
    <property type="match status" value="1"/>
</dbReference>
<feature type="binding site" evidence="18">
    <location>
        <position position="268"/>
    </location>
    <ligand>
        <name>ATP</name>
        <dbReference type="ChEBI" id="CHEBI:30616"/>
    </ligand>
</feature>
<accession>A0ABD1KJ95</accession>
<dbReference type="InterPro" id="IPR020635">
    <property type="entry name" value="Tyr_kinase_cat_dom"/>
</dbReference>
<reference evidence="23 24" key="1">
    <citation type="submission" date="2024-09" db="EMBL/GenBank/DDBJ databases">
        <title>A chromosome-level genome assembly of Gray's grenadier anchovy, Coilia grayii.</title>
        <authorList>
            <person name="Fu Z."/>
        </authorList>
    </citation>
    <scope>NUCLEOTIDE SEQUENCE [LARGE SCALE GENOMIC DNA]</scope>
    <source>
        <strain evidence="23">G4</strain>
        <tissue evidence="23">Muscle</tissue>
    </source>
</reference>
<gene>
    <name evidence="23" type="ORF">ACEWY4_005688</name>
</gene>
<evidence type="ECO:0000313" key="23">
    <source>
        <dbReference type="EMBL" id="KAL2099208.1"/>
    </source>
</evidence>
<dbReference type="InterPro" id="IPR036028">
    <property type="entry name" value="SH3-like_dom_sf"/>
</dbReference>
<dbReference type="FunFam" id="1.10.510.10:FF:000553">
    <property type="entry name" value="Tyrosine-protein kinase"/>
    <property type="match status" value="1"/>
</dbReference>
<keyword evidence="7" id="KW-0519">Myristate</keyword>
<protein>
    <recommendedName>
        <fullName evidence="19">Tyrosine-protein kinase</fullName>
        <ecNumber evidence="19">2.7.10.2</ecNumber>
    </recommendedName>
</protein>
<evidence type="ECO:0000259" key="21">
    <source>
        <dbReference type="PROSITE" id="PS50002"/>
    </source>
</evidence>
<evidence type="ECO:0000256" key="8">
    <source>
        <dbReference type="ARBA" id="ARBA00022741"/>
    </source>
</evidence>
<comment type="similarity">
    <text evidence="19">Belongs to the protein kinase superfamily. Tyr protein kinase family.</text>
</comment>
<evidence type="ECO:0000259" key="22">
    <source>
        <dbReference type="PROSITE" id="PS50011"/>
    </source>
</evidence>
<sequence length="504" mass="57901">MGCNCSSDYNEDWEENLDEKCEHCNCPIPPDAFNQYRDDDRNAYPMQYTPPMSPLPDNLMVALYNYEPNHNDDLGFEKGEKLKILNRDDPEWYMAESLTTGERGYIPHNFVAKCNSIETEAWFFKNLSRNDANRQLLAPGNTQGSFLIRESETTPGSFSLSVRDMDQNSGDVVKHYRIRNIDNGGYYITTKISFSSLSELVKHYSREADGLCTRLVKPCQNRVPQKPWWQDEWEVPRESLKLERRLGAGQFGEVWMGVYNNHRKVAIKCLKAGTMSIDAFLAEANLMKTLQHSRLVRLFAVVTQDPIYIITEFMENGSLVDFLKTPEGTRLTMNTLIDMGSQIAEGMAYIECKNYIHRDLRAANILVSHELICKIADFGLARLIEDNEYTAREGAKFPIKWTAPEAINYGTFSIKSDVWSFGVLLTEIVTYGRIPYPGMTNPEVIQHLENGYRMPRPDNCPEGLYGIMQQCWTENPDGRPTFEYLKAVLEDFSTATERQYQEQV</sequence>
<dbReference type="GO" id="GO:0005886">
    <property type="term" value="C:plasma membrane"/>
    <property type="evidence" value="ECO:0007669"/>
    <property type="project" value="UniProtKB-SubCell"/>
</dbReference>
<evidence type="ECO:0000256" key="4">
    <source>
        <dbReference type="ARBA" id="ARBA00022475"/>
    </source>
</evidence>
<name>A0ABD1KJ95_9TELE</name>
<keyword evidence="10 18" id="KW-0067">ATP-binding</keyword>
<dbReference type="FunFam" id="2.30.30.40:FF:000152">
    <property type="entry name" value="Tyrosine-protein kinase"/>
    <property type="match status" value="1"/>
</dbReference>
<keyword evidence="13 19" id="KW-0829">Tyrosine-protein kinase</keyword>
<dbReference type="InterPro" id="IPR017441">
    <property type="entry name" value="Protein_kinase_ATP_BS"/>
</dbReference>
<dbReference type="Gene3D" id="3.30.505.10">
    <property type="entry name" value="SH2 domain"/>
    <property type="match status" value="1"/>
</dbReference>
<dbReference type="InterPro" id="IPR001245">
    <property type="entry name" value="Ser-Thr/Tyr_kinase_cat_dom"/>
</dbReference>
<dbReference type="GO" id="GO:0004715">
    <property type="term" value="F:non-membrane spanning protein tyrosine kinase activity"/>
    <property type="evidence" value="ECO:0007669"/>
    <property type="project" value="UniProtKB-EC"/>
</dbReference>
<dbReference type="PROSITE" id="PS00107">
    <property type="entry name" value="PROTEIN_KINASE_ATP"/>
    <property type="match status" value="1"/>
</dbReference>
<dbReference type="GO" id="GO:0051240">
    <property type="term" value="P:positive regulation of multicellular organismal process"/>
    <property type="evidence" value="ECO:0007669"/>
    <property type="project" value="UniProtKB-ARBA"/>
</dbReference>
<dbReference type="PRINTS" id="PR00401">
    <property type="entry name" value="SH2DOMAIN"/>
</dbReference>
<keyword evidence="9 19" id="KW-0418">Kinase</keyword>
<dbReference type="InterPro" id="IPR000980">
    <property type="entry name" value="SH2"/>
</dbReference>
<dbReference type="EMBL" id="JBHFQA010000005">
    <property type="protein sequence ID" value="KAL2099208.1"/>
    <property type="molecule type" value="Genomic_DNA"/>
</dbReference>
<dbReference type="InterPro" id="IPR011009">
    <property type="entry name" value="Kinase-like_dom_sf"/>
</dbReference>
<dbReference type="Gene3D" id="3.30.200.20">
    <property type="entry name" value="Phosphorylase Kinase, domain 1"/>
    <property type="match status" value="1"/>
</dbReference>
<evidence type="ECO:0000256" key="13">
    <source>
        <dbReference type="ARBA" id="ARBA00023137"/>
    </source>
</evidence>
<dbReference type="InterPro" id="IPR036860">
    <property type="entry name" value="SH2_dom_sf"/>
</dbReference>
<dbReference type="GO" id="GO:0005524">
    <property type="term" value="F:ATP binding"/>
    <property type="evidence" value="ECO:0007669"/>
    <property type="project" value="UniProtKB-UniRule"/>
</dbReference>
<dbReference type="GO" id="GO:0005829">
    <property type="term" value="C:cytosol"/>
    <property type="evidence" value="ECO:0007669"/>
    <property type="project" value="UniProtKB-SubCell"/>
</dbReference>
<dbReference type="InterPro" id="IPR050198">
    <property type="entry name" value="Non-receptor_tyrosine_kinases"/>
</dbReference>
<dbReference type="Gene3D" id="1.10.510.10">
    <property type="entry name" value="Transferase(Phosphotransferase) domain 1"/>
    <property type="match status" value="1"/>
</dbReference>
<keyword evidence="14" id="KW-0449">Lipoprotein</keyword>